<dbReference type="eggNOG" id="ENOG502ZUZ5">
    <property type="taxonomic scope" value="Bacteria"/>
</dbReference>
<name>B1ZXN9_OPITP</name>
<gene>
    <name evidence="2" type="ordered locus">Oter_0973</name>
</gene>
<evidence type="ECO:0000313" key="2">
    <source>
        <dbReference type="EMBL" id="ACB74261.1"/>
    </source>
</evidence>
<dbReference type="EMBL" id="CP001032">
    <property type="protein sequence ID" value="ACB74261.1"/>
    <property type="molecule type" value="Genomic_DNA"/>
</dbReference>
<evidence type="ECO:0000256" key="1">
    <source>
        <dbReference type="SAM" id="SignalP"/>
    </source>
</evidence>
<organism evidence="2 3">
    <name type="scientific">Opitutus terrae (strain DSM 11246 / JCM 15787 / PB90-1)</name>
    <dbReference type="NCBI Taxonomy" id="452637"/>
    <lineage>
        <taxon>Bacteria</taxon>
        <taxon>Pseudomonadati</taxon>
        <taxon>Verrucomicrobiota</taxon>
        <taxon>Opitutia</taxon>
        <taxon>Opitutales</taxon>
        <taxon>Opitutaceae</taxon>
        <taxon>Opitutus</taxon>
    </lineage>
</organism>
<evidence type="ECO:0000313" key="3">
    <source>
        <dbReference type="Proteomes" id="UP000007013"/>
    </source>
</evidence>
<dbReference type="HOGENOM" id="CLU_068446_0_0_0"/>
<proteinExistence type="predicted"/>
<feature type="signal peptide" evidence="1">
    <location>
        <begin position="1"/>
        <end position="24"/>
    </location>
</feature>
<protein>
    <submittedName>
        <fullName evidence="2">Uncharacterized protein</fullName>
    </submittedName>
</protein>
<keyword evidence="1" id="KW-0732">Signal</keyword>
<feature type="chain" id="PRO_5002774999" evidence="1">
    <location>
        <begin position="25"/>
        <end position="330"/>
    </location>
</feature>
<dbReference type="Proteomes" id="UP000007013">
    <property type="component" value="Chromosome"/>
</dbReference>
<dbReference type="KEGG" id="ote:Oter_0973"/>
<dbReference type="AlphaFoldDB" id="B1ZXN9"/>
<dbReference type="InterPro" id="IPR011250">
    <property type="entry name" value="OMP/PagP_B-barrel"/>
</dbReference>
<dbReference type="SUPFAM" id="SSF56925">
    <property type="entry name" value="OMPA-like"/>
    <property type="match status" value="1"/>
</dbReference>
<reference evidence="2 3" key="1">
    <citation type="journal article" date="2011" name="J. Bacteriol.">
        <title>Genome sequence of the verrucomicrobium Opitutus terrae PB90-1, an abundant inhabitant of rice paddy soil ecosystems.</title>
        <authorList>
            <person name="van Passel M.W."/>
            <person name="Kant R."/>
            <person name="Palva A."/>
            <person name="Copeland A."/>
            <person name="Lucas S."/>
            <person name="Lapidus A."/>
            <person name="Glavina del Rio T."/>
            <person name="Pitluck S."/>
            <person name="Goltsman E."/>
            <person name="Clum A."/>
            <person name="Sun H."/>
            <person name="Schmutz J."/>
            <person name="Larimer F.W."/>
            <person name="Land M.L."/>
            <person name="Hauser L."/>
            <person name="Kyrpides N."/>
            <person name="Mikhailova N."/>
            <person name="Richardson P.P."/>
            <person name="Janssen P.H."/>
            <person name="de Vos W.M."/>
            <person name="Smidt H."/>
        </authorList>
    </citation>
    <scope>NUCLEOTIDE SEQUENCE [LARGE SCALE GENOMIC DNA]</scope>
    <source>
        <strain evidence="3">DSM 11246 / JCM 15787 / PB90-1</strain>
    </source>
</reference>
<sequence>MFRFFSRFCFLILALLLLSFALRAQHLTGSYGVAHSPDLGRSSYTWQLDYRQNFAQQLAWSAAWINEGHFPGHHRDGVTGQLWWRTAFLDGRLVLALGGGPYHFFDTQNQPGGDSIISRGWAPIGSVSLNYHPVARWFLRATANTIRPKGDDVTMNTFALGVGYRLWDEPKAIGKTERDPEVAVRRSLDHELTLYGGRTIVNASVGEGATAVSLEYRRHLTPAIDWTLSWLNEGDPEAVRRQGLTTQLWLGRRFWNERLVLGFGGGIYYAVDRERADPPADDPENLMPIVSPTIGYRFGERWIARFVWHRAISDYHRDSDVFLAGIGRRW</sequence>
<keyword evidence="3" id="KW-1185">Reference proteome</keyword>
<accession>B1ZXN9</accession>